<dbReference type="Pfam" id="PF23305">
    <property type="entry name" value="DUF7082"/>
    <property type="match status" value="1"/>
</dbReference>
<dbReference type="InterPro" id="IPR055509">
    <property type="entry name" value="DUF7082"/>
</dbReference>
<feature type="compositionally biased region" description="Basic residues" evidence="1">
    <location>
        <begin position="17"/>
        <end position="26"/>
    </location>
</feature>
<sequence length="869" mass="88980">MSSEGSSLGGVNDLHANHHHHHHHHAGASSGASGGFHPAPPPYMSSGYGQYMTGMGGMSNEGSAGMGQPELGISSFSSIRNPLKRPGDDLDSLANGAGRLSPRDREQEREREREKERQREHTSMSLAAAAREAEEQAQALRRPASFPILGGPGASGSAPYMTGTPGMGNGATPSTPSTAGFLPSSTSDSRFRGYGHPQGTPNSVGPAPPMSTPFNFTPRSTYDDSMGGPNSLMNTPASHQHPYQHSHSHSFSQSNHGGMHSTSTPPPPMGVPTGVPDFMRSSSGPMGHDHSHGHMPHYPPPHGGFEHDPYHGNRGAAPTPVQLQGPIPQPVPAIPEGAPRASLEIEGDLERQVFGWDHEEWTNGRRLLQFWRRQEGTTIHASFKNVLQREYDQPDGPRGIIISCIFRPDKNECFITSVDLIYLLESLINNRFTVEEKNRIRRNLEGFRPMTISKNKADCSGFFKRIMGFPAPKPRNIEKDVKVFAWATLRPALCKIVGKYYASYTPGTANGAAPLAMGHDLGAAAQIGGPNSGSPAGVGTLSMSGSSSLPLGVVGVASRTPSLEQQIHRAGSGASLRSPASHGAGLHGSPAGGNGNSNLSNIGPGVSALNSLTAGSAPAGGYSHPLSLQGGSTGYGVHTGTDYHAGHSSSSTPTPGAGQAGFQYSDYMQPPSSFNTNAGHGSGLNSLNGTPAMGVGTPGNGNVGQRIASGSSSHNASGAPGSVGLGLGPSPMPPPSSSSQPSTVGSNYVYSPTGTGTSGNGSGMASGNSGTYQQSFVMAGGNGQSNSTGATASGNGSNASPGPAHSTAAGQAAQQGGGGHGHPAPAIGVPGGDVSSDFASGILPAPMPGRARGLSATLAGASSSGFRRM</sequence>
<dbReference type="GO" id="GO:0005634">
    <property type="term" value="C:nucleus"/>
    <property type="evidence" value="ECO:0007669"/>
    <property type="project" value="TreeGrafter"/>
</dbReference>
<feature type="compositionally biased region" description="Basic and acidic residues" evidence="1">
    <location>
        <begin position="101"/>
        <end position="122"/>
    </location>
</feature>
<feature type="region of interest" description="Disordered" evidence="1">
    <location>
        <begin position="562"/>
        <end position="599"/>
    </location>
</feature>
<dbReference type="PANTHER" id="PTHR39463">
    <property type="entry name" value="MEDUSA"/>
    <property type="match status" value="1"/>
</dbReference>
<feature type="compositionally biased region" description="Low complexity" evidence="1">
    <location>
        <begin position="708"/>
        <end position="720"/>
    </location>
</feature>
<organism evidence="3 4">
    <name type="scientific">Tilletia walkeri</name>
    <dbReference type="NCBI Taxonomy" id="117179"/>
    <lineage>
        <taxon>Eukaryota</taxon>
        <taxon>Fungi</taxon>
        <taxon>Dikarya</taxon>
        <taxon>Basidiomycota</taxon>
        <taxon>Ustilaginomycotina</taxon>
        <taxon>Exobasidiomycetes</taxon>
        <taxon>Tilletiales</taxon>
        <taxon>Tilletiaceae</taxon>
        <taxon>Tilletia</taxon>
    </lineage>
</organism>
<dbReference type="EMBL" id="LWDG02000354">
    <property type="protein sequence ID" value="KAE8266292.1"/>
    <property type="molecule type" value="Genomic_DNA"/>
</dbReference>
<reference evidence="3" key="2">
    <citation type="journal article" date="2019" name="IMA Fungus">
        <title>Genome sequencing and comparison of five Tilletia species to identify candidate genes for the detection of regulated species infecting wheat.</title>
        <authorList>
            <person name="Nguyen H.D.T."/>
            <person name="Sultana T."/>
            <person name="Kesanakurti P."/>
            <person name="Hambleton S."/>
        </authorList>
    </citation>
    <scope>NUCLEOTIDE SEQUENCE</scope>
    <source>
        <strain evidence="3">DAOMC 236422</strain>
    </source>
</reference>
<accession>A0A8X7T2A3</accession>
<feature type="region of interest" description="Disordered" evidence="1">
    <location>
        <begin position="59"/>
        <end position="139"/>
    </location>
</feature>
<dbReference type="Proteomes" id="UP000078113">
    <property type="component" value="Unassembled WGS sequence"/>
</dbReference>
<feature type="compositionally biased region" description="Polar residues" evidence="1">
    <location>
        <begin position="784"/>
        <end position="800"/>
    </location>
</feature>
<dbReference type="PANTHER" id="PTHR39463:SF1">
    <property type="entry name" value="MEDUSA"/>
    <property type="match status" value="1"/>
</dbReference>
<feature type="compositionally biased region" description="Polar residues" evidence="1">
    <location>
        <begin position="171"/>
        <end position="188"/>
    </location>
</feature>
<feature type="compositionally biased region" description="Low complexity" evidence="1">
    <location>
        <begin position="126"/>
        <end position="139"/>
    </location>
</feature>
<comment type="caution">
    <text evidence="3">The sequence shown here is derived from an EMBL/GenBank/DDBJ whole genome shotgun (WGS) entry which is preliminary data.</text>
</comment>
<feature type="compositionally biased region" description="Low complexity" evidence="1">
    <location>
        <begin position="27"/>
        <end position="37"/>
    </location>
</feature>
<proteinExistence type="predicted"/>
<evidence type="ECO:0000313" key="3">
    <source>
        <dbReference type="EMBL" id="KAE8266292.1"/>
    </source>
</evidence>
<dbReference type="AlphaFoldDB" id="A0A8X7T2A3"/>
<evidence type="ECO:0000313" key="4">
    <source>
        <dbReference type="Proteomes" id="UP000078113"/>
    </source>
</evidence>
<feature type="region of interest" description="Disordered" evidence="1">
    <location>
        <begin position="156"/>
        <end position="318"/>
    </location>
</feature>
<protein>
    <recommendedName>
        <fullName evidence="2">DUF7082 domain-containing protein</fullName>
    </recommendedName>
</protein>
<reference evidence="3" key="1">
    <citation type="submission" date="2016-04" db="EMBL/GenBank/DDBJ databases">
        <authorList>
            <person name="Nguyen H.D."/>
            <person name="Samba Siva P."/>
            <person name="Cullis J."/>
            <person name="Levesque C.A."/>
            <person name="Hambleton S."/>
        </authorList>
    </citation>
    <scope>NUCLEOTIDE SEQUENCE</scope>
    <source>
        <strain evidence="3">DAOMC 236422</strain>
    </source>
</reference>
<feature type="compositionally biased region" description="Low complexity" evidence="1">
    <location>
        <begin position="737"/>
        <end position="746"/>
    </location>
</feature>
<evidence type="ECO:0000256" key="1">
    <source>
        <dbReference type="SAM" id="MobiDB-lite"/>
    </source>
</evidence>
<keyword evidence="4" id="KW-1185">Reference proteome</keyword>
<feature type="domain" description="DUF7082" evidence="2">
    <location>
        <begin position="341"/>
        <end position="497"/>
    </location>
</feature>
<evidence type="ECO:0000259" key="2">
    <source>
        <dbReference type="Pfam" id="PF23305"/>
    </source>
</evidence>
<feature type="region of interest" description="Disordered" evidence="1">
    <location>
        <begin position="1"/>
        <end position="38"/>
    </location>
</feature>
<feature type="compositionally biased region" description="Low complexity" evidence="1">
    <location>
        <begin position="802"/>
        <end position="814"/>
    </location>
</feature>
<feature type="compositionally biased region" description="Polar residues" evidence="1">
    <location>
        <begin position="670"/>
        <end position="689"/>
    </location>
</feature>
<name>A0A8X7T2A3_9BASI</name>
<feature type="region of interest" description="Disordered" evidence="1">
    <location>
        <begin position="639"/>
        <end position="832"/>
    </location>
</feature>
<gene>
    <name evidence="3" type="ORF">A4X09_0g6056</name>
</gene>